<dbReference type="OrthoDB" id="5242354at2"/>
<evidence type="ECO:0000256" key="9">
    <source>
        <dbReference type="SAM" id="SignalP"/>
    </source>
</evidence>
<sequence>MLSSRKWRPTRRNGVMLAAVAMAGLLSVTAGCTKSGNAAWSDGAKPGSSQSAEPDTKAKATITEPAANAADVPASTAIAFDTTDAVDTSVELKSADGETVKGTLSADKKSWLPTGALDWGTSYTATVTATGDDGKAATAESTFKVMAKPGNTTAVSSFLGDGAVVGVGMPMIVKFGKAIPQDARADVQRRMKVTTTPAQEGTWAWISPTEIHFRPKEFWKANTKVHYKLQTGGLPLGNGSFLRNDLTVDLKIGPALVMTVNNSTKRMTVTKDGKVIKTIKVSLGKKSTPSSTGTMIVIEKKRKTVFDTFEELGPEEGYRTDIDFAQRLTWGGEFIHAAPWSEGQQGTTNVSHGCVNVSMKDGEWLFGQTRIGDPITVKGTERKLQNGNGWTDWNMSFAEYAELSAIPLSEQ</sequence>
<dbReference type="Pfam" id="PF17964">
    <property type="entry name" value="Big_10"/>
    <property type="match status" value="1"/>
</dbReference>
<dbReference type="GO" id="GO:0008360">
    <property type="term" value="P:regulation of cell shape"/>
    <property type="evidence" value="ECO:0007669"/>
    <property type="project" value="UniProtKB-UniRule"/>
</dbReference>
<protein>
    <submittedName>
        <fullName evidence="11">Lipoprotein-anchoring transpeptidase ErfK/SrfK</fullName>
    </submittedName>
</protein>
<evidence type="ECO:0000256" key="1">
    <source>
        <dbReference type="ARBA" id="ARBA00004752"/>
    </source>
</evidence>
<keyword evidence="12" id="KW-1185">Reference proteome</keyword>
<keyword evidence="6 7" id="KW-0961">Cell wall biogenesis/degradation</keyword>
<feature type="active site" description="Nucleophile" evidence="7">
    <location>
        <position position="354"/>
    </location>
</feature>
<dbReference type="EMBL" id="FZPH01000002">
    <property type="protein sequence ID" value="SNT00426.1"/>
    <property type="molecule type" value="Genomic_DNA"/>
</dbReference>
<dbReference type="InterPro" id="IPR041280">
    <property type="entry name" value="Big_10"/>
</dbReference>
<dbReference type="PANTHER" id="PTHR30582:SF2">
    <property type="entry name" value="L,D-TRANSPEPTIDASE YCIB-RELATED"/>
    <property type="match status" value="1"/>
</dbReference>
<dbReference type="GO" id="GO:0071555">
    <property type="term" value="P:cell wall organization"/>
    <property type="evidence" value="ECO:0007669"/>
    <property type="project" value="UniProtKB-UniRule"/>
</dbReference>
<dbReference type="Pfam" id="PF03734">
    <property type="entry name" value="YkuD"/>
    <property type="match status" value="1"/>
</dbReference>
<dbReference type="InterPro" id="IPR050979">
    <property type="entry name" value="LD-transpeptidase"/>
</dbReference>
<feature type="domain" description="L,D-TPase catalytic" evidence="10">
    <location>
        <begin position="256"/>
        <end position="378"/>
    </location>
</feature>
<keyword evidence="5" id="KW-0012">Acyltransferase</keyword>
<dbReference type="CDD" id="cd13432">
    <property type="entry name" value="LDT_IgD_like_2"/>
    <property type="match status" value="1"/>
</dbReference>
<dbReference type="Proteomes" id="UP000198362">
    <property type="component" value="Unassembled WGS sequence"/>
</dbReference>
<dbReference type="Gene3D" id="2.60.40.3710">
    <property type="match status" value="1"/>
</dbReference>
<evidence type="ECO:0000256" key="3">
    <source>
        <dbReference type="ARBA" id="ARBA00022960"/>
    </source>
</evidence>
<organism evidence="11 12">
    <name type="scientific">Asanoa hainanensis</name>
    <dbReference type="NCBI Taxonomy" id="560556"/>
    <lineage>
        <taxon>Bacteria</taxon>
        <taxon>Bacillati</taxon>
        <taxon>Actinomycetota</taxon>
        <taxon>Actinomycetes</taxon>
        <taxon>Micromonosporales</taxon>
        <taxon>Micromonosporaceae</taxon>
        <taxon>Asanoa</taxon>
    </lineage>
</organism>
<dbReference type="PROSITE" id="PS51257">
    <property type="entry name" value="PROKAR_LIPOPROTEIN"/>
    <property type="match status" value="1"/>
</dbReference>
<feature type="region of interest" description="Disordered" evidence="8">
    <location>
        <begin position="39"/>
        <end position="59"/>
    </location>
</feature>
<evidence type="ECO:0000256" key="4">
    <source>
        <dbReference type="ARBA" id="ARBA00022984"/>
    </source>
</evidence>
<feature type="chain" id="PRO_5039455694" evidence="9">
    <location>
        <begin position="31"/>
        <end position="411"/>
    </location>
</feature>
<evidence type="ECO:0000259" key="10">
    <source>
        <dbReference type="PROSITE" id="PS52029"/>
    </source>
</evidence>
<dbReference type="Gene3D" id="2.40.440.10">
    <property type="entry name" value="L,D-transpeptidase catalytic domain-like"/>
    <property type="match status" value="1"/>
</dbReference>
<dbReference type="Gene3D" id="2.60.40.3780">
    <property type="match status" value="1"/>
</dbReference>
<evidence type="ECO:0000313" key="11">
    <source>
        <dbReference type="EMBL" id="SNT00426.1"/>
    </source>
</evidence>
<keyword evidence="4 7" id="KW-0573">Peptidoglycan synthesis</keyword>
<evidence type="ECO:0000256" key="5">
    <source>
        <dbReference type="ARBA" id="ARBA00023315"/>
    </source>
</evidence>
<evidence type="ECO:0000256" key="7">
    <source>
        <dbReference type="PROSITE-ProRule" id="PRU01373"/>
    </source>
</evidence>
<dbReference type="SUPFAM" id="SSF141523">
    <property type="entry name" value="L,D-transpeptidase catalytic domain-like"/>
    <property type="match status" value="1"/>
</dbReference>
<dbReference type="GO" id="GO:0016746">
    <property type="term" value="F:acyltransferase activity"/>
    <property type="evidence" value="ECO:0007669"/>
    <property type="project" value="UniProtKB-KW"/>
</dbReference>
<dbReference type="PANTHER" id="PTHR30582">
    <property type="entry name" value="L,D-TRANSPEPTIDASE"/>
    <property type="match status" value="1"/>
</dbReference>
<dbReference type="InterPro" id="IPR038063">
    <property type="entry name" value="Transpep_catalytic_dom"/>
</dbReference>
<feature type="active site" description="Proton donor/acceptor" evidence="7">
    <location>
        <position position="336"/>
    </location>
</feature>
<keyword evidence="11" id="KW-0449">Lipoprotein</keyword>
<dbReference type="PROSITE" id="PS52029">
    <property type="entry name" value="LD_TPASE"/>
    <property type="match status" value="1"/>
</dbReference>
<feature type="signal peptide" evidence="9">
    <location>
        <begin position="1"/>
        <end position="30"/>
    </location>
</feature>
<keyword evidence="2" id="KW-0808">Transferase</keyword>
<dbReference type="GO" id="GO:0071972">
    <property type="term" value="F:peptidoglycan L,D-transpeptidase activity"/>
    <property type="evidence" value="ECO:0007669"/>
    <property type="project" value="TreeGrafter"/>
</dbReference>
<evidence type="ECO:0000256" key="8">
    <source>
        <dbReference type="SAM" id="MobiDB-lite"/>
    </source>
</evidence>
<comment type="pathway">
    <text evidence="1 7">Cell wall biogenesis; peptidoglycan biosynthesis.</text>
</comment>
<dbReference type="GO" id="GO:0018104">
    <property type="term" value="P:peptidoglycan-protein cross-linking"/>
    <property type="evidence" value="ECO:0007669"/>
    <property type="project" value="TreeGrafter"/>
</dbReference>
<evidence type="ECO:0000256" key="6">
    <source>
        <dbReference type="ARBA" id="ARBA00023316"/>
    </source>
</evidence>
<dbReference type="UniPathway" id="UPA00219"/>
<keyword evidence="3 7" id="KW-0133">Cell shape</keyword>
<proteinExistence type="predicted"/>
<evidence type="ECO:0000313" key="12">
    <source>
        <dbReference type="Proteomes" id="UP000198362"/>
    </source>
</evidence>
<dbReference type="GO" id="GO:0005576">
    <property type="term" value="C:extracellular region"/>
    <property type="evidence" value="ECO:0007669"/>
    <property type="project" value="TreeGrafter"/>
</dbReference>
<dbReference type="AlphaFoldDB" id="A0A239J312"/>
<accession>A0A239J312</accession>
<keyword evidence="9" id="KW-0732">Signal</keyword>
<dbReference type="CDD" id="cd16913">
    <property type="entry name" value="YkuD_like"/>
    <property type="match status" value="1"/>
</dbReference>
<gene>
    <name evidence="11" type="ORF">SAMN05421812_102708</name>
</gene>
<reference evidence="11 12" key="1">
    <citation type="submission" date="2017-06" db="EMBL/GenBank/DDBJ databases">
        <authorList>
            <person name="Kim H.J."/>
            <person name="Triplett B.A."/>
        </authorList>
    </citation>
    <scope>NUCLEOTIDE SEQUENCE [LARGE SCALE GENOMIC DNA]</scope>
    <source>
        <strain evidence="11 12">CGMCC 4.5593</strain>
    </source>
</reference>
<dbReference type="InterPro" id="IPR005490">
    <property type="entry name" value="LD_TPept_cat_dom"/>
</dbReference>
<name>A0A239J312_9ACTN</name>
<evidence type="ECO:0000256" key="2">
    <source>
        <dbReference type="ARBA" id="ARBA00022679"/>
    </source>
</evidence>